<sequence>MNTYQYQPLSEIKRQVRIFTLLPLSLGTALHGHLQIVDFDSPSTPSYETLSYVWGRNPVFDNVLSLDGAAFQISAHLAHILVHLQQPSSERRLWIDAVCIDQTNPVERARQVNMMGDIYRRCTTDLAWLGDPEPVVDARVFEDQSEEEWGAGLKAGFYGFEDWLRELRDKGGDGGEDEDAHERSVGGGGYLSDIYWGSHGTHPAVTAEEAGIRAKLAAVFETRLWSRIWIVQELSCAKEVLLLAGNESLSWETLSNFLARPQDGDAYNSGFPWGRGIIEGGLAKIFFRAAEIDKQRDAVRRGDQNDKSTLLDVLARFCDRQSSDPRDRVYGLLGLVPQRHRRLEADYSVPSAQLFIDVTAEIIRQSQSLDILCQSPWERRGAPQCSRLGRRTEALPSWAVDFAAGELAWNTRRIFSAGGDFSDDSWRLLDGDRVLRLRGYLLGQVGPCQPQPPADIKELEPGIWGREVTEGEYEAAGEPKLRALWRTLVTDCLGYPMQRLSTEDIERCFSIFRKILSGETVGESWLDSGLGYSKYREIERMWERIEQNWAFVIGGEGLFVMARRHVREGDYIAVIEGAKVPLILQLVGREGESDRFEIVSPAYVHGFMDGEALVQGSQGHLPQRELFIV</sequence>
<evidence type="ECO:0000313" key="3">
    <source>
        <dbReference type="Proteomes" id="UP001172102"/>
    </source>
</evidence>
<accession>A0AA40AI30</accession>
<protein>
    <submittedName>
        <fullName evidence="2">Heterokaryon incompatibility protein-domain-containing protein</fullName>
    </submittedName>
</protein>
<dbReference type="EMBL" id="JAUKUA010000004">
    <property type="protein sequence ID" value="KAK0716231.1"/>
    <property type="molecule type" value="Genomic_DNA"/>
</dbReference>
<organism evidence="2 3">
    <name type="scientific">Lasiosphaeris hirsuta</name>
    <dbReference type="NCBI Taxonomy" id="260670"/>
    <lineage>
        <taxon>Eukaryota</taxon>
        <taxon>Fungi</taxon>
        <taxon>Dikarya</taxon>
        <taxon>Ascomycota</taxon>
        <taxon>Pezizomycotina</taxon>
        <taxon>Sordariomycetes</taxon>
        <taxon>Sordariomycetidae</taxon>
        <taxon>Sordariales</taxon>
        <taxon>Lasiosphaeriaceae</taxon>
        <taxon>Lasiosphaeris</taxon>
    </lineage>
</organism>
<evidence type="ECO:0000259" key="1">
    <source>
        <dbReference type="Pfam" id="PF06985"/>
    </source>
</evidence>
<reference evidence="2" key="1">
    <citation type="submission" date="2023-06" db="EMBL/GenBank/DDBJ databases">
        <title>Genome-scale phylogeny and comparative genomics of the fungal order Sordariales.</title>
        <authorList>
            <consortium name="Lawrence Berkeley National Laboratory"/>
            <person name="Hensen N."/>
            <person name="Bonometti L."/>
            <person name="Westerberg I."/>
            <person name="Brannstrom I.O."/>
            <person name="Guillou S."/>
            <person name="Cros-Aarteil S."/>
            <person name="Calhoun S."/>
            <person name="Haridas S."/>
            <person name="Kuo A."/>
            <person name="Mondo S."/>
            <person name="Pangilinan J."/>
            <person name="Riley R."/>
            <person name="Labutti K."/>
            <person name="Andreopoulos B."/>
            <person name="Lipzen A."/>
            <person name="Chen C."/>
            <person name="Yanf M."/>
            <person name="Daum C."/>
            <person name="Ng V."/>
            <person name="Clum A."/>
            <person name="Steindorff A."/>
            <person name="Ohm R."/>
            <person name="Martin F."/>
            <person name="Silar P."/>
            <person name="Natvig D."/>
            <person name="Lalanne C."/>
            <person name="Gautier V."/>
            <person name="Ament-Velasquez S.L."/>
            <person name="Kruys A."/>
            <person name="Hutchinson M.I."/>
            <person name="Powell A.J."/>
            <person name="Barry K."/>
            <person name="Miller A.N."/>
            <person name="Grigoriev I.V."/>
            <person name="Debuchy R."/>
            <person name="Gladieux P."/>
            <person name="Thoren M.H."/>
            <person name="Johannesson H."/>
        </authorList>
    </citation>
    <scope>NUCLEOTIDE SEQUENCE</scope>
    <source>
        <strain evidence="2">SMH4607-1</strain>
    </source>
</reference>
<gene>
    <name evidence="2" type="ORF">B0H67DRAFT_490027</name>
</gene>
<name>A0AA40AI30_9PEZI</name>
<dbReference type="InterPro" id="IPR052895">
    <property type="entry name" value="HetReg/Transcr_Mod"/>
</dbReference>
<proteinExistence type="predicted"/>
<dbReference type="Pfam" id="PF06985">
    <property type="entry name" value="HET"/>
    <property type="match status" value="1"/>
</dbReference>
<keyword evidence="3" id="KW-1185">Reference proteome</keyword>
<dbReference type="Proteomes" id="UP001172102">
    <property type="component" value="Unassembled WGS sequence"/>
</dbReference>
<dbReference type="AlphaFoldDB" id="A0AA40AI30"/>
<dbReference type="InterPro" id="IPR010730">
    <property type="entry name" value="HET"/>
</dbReference>
<comment type="caution">
    <text evidence="2">The sequence shown here is derived from an EMBL/GenBank/DDBJ whole genome shotgun (WGS) entry which is preliminary data.</text>
</comment>
<evidence type="ECO:0000313" key="2">
    <source>
        <dbReference type="EMBL" id="KAK0716231.1"/>
    </source>
</evidence>
<dbReference type="PANTHER" id="PTHR24148">
    <property type="entry name" value="ANKYRIN REPEAT DOMAIN-CONTAINING PROTEIN 39 HOMOLOG-RELATED"/>
    <property type="match status" value="1"/>
</dbReference>
<feature type="domain" description="Heterokaryon incompatibility" evidence="1">
    <location>
        <begin position="47"/>
        <end position="233"/>
    </location>
</feature>
<dbReference type="PANTHER" id="PTHR24148:SF77">
    <property type="entry name" value="HETEROKARYON INCOMPATIBILITY DOMAIN-CONTAINING PROTEIN"/>
    <property type="match status" value="1"/>
</dbReference>